<evidence type="ECO:0000313" key="2">
    <source>
        <dbReference type="Proteomes" id="UP000664477"/>
    </source>
</evidence>
<sequence>MSQLMDAGVKRRENGDEYIALTAPDAQDLMDETSLSLQQQMKHRRCLISL</sequence>
<protein>
    <submittedName>
        <fullName evidence="1">Uncharacterized protein</fullName>
    </submittedName>
</protein>
<accession>A0A939NL45</accession>
<name>A0A939NL45_PRORE</name>
<reference evidence="1" key="1">
    <citation type="submission" date="2021-03" db="EMBL/GenBank/DDBJ databases">
        <title>Molecular epidemiology and mechanisms of colistin and carbapenem resistance in Enterobacteriaceae from clinical isolates, the environment and porcine samples in Pretoria, South Africa.</title>
        <authorList>
            <person name="Bogoshi D."/>
            <person name="Mbelle N.M."/>
            <person name="Naidoo V."/>
            <person name="Osei Sekyere J."/>
        </authorList>
    </citation>
    <scope>NUCLEOTIDE SEQUENCE</scope>
    <source>
        <strain evidence="1">C052</strain>
    </source>
</reference>
<comment type="caution">
    <text evidence="1">The sequence shown here is derived from an EMBL/GenBank/DDBJ whole genome shotgun (WGS) entry which is preliminary data.</text>
</comment>
<organism evidence="1 2">
    <name type="scientific">Providencia rettgeri</name>
    <dbReference type="NCBI Taxonomy" id="587"/>
    <lineage>
        <taxon>Bacteria</taxon>
        <taxon>Pseudomonadati</taxon>
        <taxon>Pseudomonadota</taxon>
        <taxon>Gammaproteobacteria</taxon>
        <taxon>Enterobacterales</taxon>
        <taxon>Morganellaceae</taxon>
        <taxon>Providencia</taxon>
    </lineage>
</organism>
<proteinExistence type="predicted"/>
<evidence type="ECO:0000313" key="1">
    <source>
        <dbReference type="EMBL" id="MBO1916654.1"/>
    </source>
</evidence>
<dbReference type="Proteomes" id="UP000664477">
    <property type="component" value="Unassembled WGS sequence"/>
</dbReference>
<gene>
    <name evidence="1" type="ORF">J4727_18895</name>
</gene>
<dbReference type="AlphaFoldDB" id="A0A939NL45"/>
<dbReference type="EMBL" id="JAGETQ010000184">
    <property type="protein sequence ID" value="MBO1916654.1"/>
    <property type="molecule type" value="Genomic_DNA"/>
</dbReference>